<keyword evidence="1" id="KW-0812">Transmembrane</keyword>
<keyword evidence="1" id="KW-0472">Membrane</keyword>
<reference evidence="2 3" key="1">
    <citation type="submission" date="2014-04" db="EMBL/GenBank/DDBJ databases">
        <title>Evolutionary Origins and Diversification of the Mycorrhizal Mutualists.</title>
        <authorList>
            <consortium name="DOE Joint Genome Institute"/>
            <consortium name="Mycorrhizal Genomics Consortium"/>
            <person name="Kohler A."/>
            <person name="Kuo A."/>
            <person name="Nagy L.G."/>
            <person name="Floudas D."/>
            <person name="Copeland A."/>
            <person name="Barry K.W."/>
            <person name="Cichocki N."/>
            <person name="Veneault-Fourrey C."/>
            <person name="LaButti K."/>
            <person name="Lindquist E.A."/>
            <person name="Lipzen A."/>
            <person name="Lundell T."/>
            <person name="Morin E."/>
            <person name="Murat C."/>
            <person name="Riley R."/>
            <person name="Ohm R."/>
            <person name="Sun H."/>
            <person name="Tunlid A."/>
            <person name="Henrissat B."/>
            <person name="Grigoriev I.V."/>
            <person name="Hibbett D.S."/>
            <person name="Martin F."/>
        </authorList>
    </citation>
    <scope>NUCLEOTIDE SEQUENCE [LARGE SCALE GENOMIC DNA]</scope>
    <source>
        <strain evidence="2 3">FD-317 M1</strain>
    </source>
</reference>
<sequence>MTLNSLEEHEHAVTLLYHSGHIIAIIPQTFVYGIYAVLVSICSYTISQRLDVKDLQREHGKSCLA</sequence>
<dbReference type="EMBL" id="KN834766">
    <property type="protein sequence ID" value="KIK62791.1"/>
    <property type="molecule type" value="Genomic_DNA"/>
</dbReference>
<feature type="transmembrane region" description="Helical" evidence="1">
    <location>
        <begin position="20"/>
        <end position="47"/>
    </location>
</feature>
<accession>A0A0D0C3Q9</accession>
<dbReference type="Proteomes" id="UP000053593">
    <property type="component" value="Unassembled WGS sequence"/>
</dbReference>
<evidence type="ECO:0000256" key="1">
    <source>
        <dbReference type="SAM" id="Phobius"/>
    </source>
</evidence>
<dbReference type="AlphaFoldDB" id="A0A0D0C3Q9"/>
<name>A0A0D0C3Q9_9AGAR</name>
<proteinExistence type="predicted"/>
<gene>
    <name evidence="2" type="ORF">GYMLUDRAFT_491039</name>
</gene>
<keyword evidence="1" id="KW-1133">Transmembrane helix</keyword>
<evidence type="ECO:0000313" key="3">
    <source>
        <dbReference type="Proteomes" id="UP000053593"/>
    </source>
</evidence>
<evidence type="ECO:0000313" key="2">
    <source>
        <dbReference type="EMBL" id="KIK62791.1"/>
    </source>
</evidence>
<organism evidence="2 3">
    <name type="scientific">Collybiopsis luxurians FD-317 M1</name>
    <dbReference type="NCBI Taxonomy" id="944289"/>
    <lineage>
        <taxon>Eukaryota</taxon>
        <taxon>Fungi</taxon>
        <taxon>Dikarya</taxon>
        <taxon>Basidiomycota</taxon>
        <taxon>Agaricomycotina</taxon>
        <taxon>Agaricomycetes</taxon>
        <taxon>Agaricomycetidae</taxon>
        <taxon>Agaricales</taxon>
        <taxon>Marasmiineae</taxon>
        <taxon>Omphalotaceae</taxon>
        <taxon>Collybiopsis</taxon>
        <taxon>Collybiopsis luxurians</taxon>
    </lineage>
</organism>
<keyword evidence="3" id="KW-1185">Reference proteome</keyword>
<protein>
    <submittedName>
        <fullName evidence="2">Uncharacterized protein</fullName>
    </submittedName>
</protein>
<dbReference type="HOGENOM" id="CLU_2849898_0_0_1"/>